<sequence length="304" mass="34286">MQTSEQYPRSLRKEAILSVDTNETDDFISVPSIQYPQRPLQTSGDACSDTDNTQITQDNVSAQGSRILLCLKRQIRRLFRTNSGSSGLQKSLQDLTLTNATTVERKASPTEENSSSQLDQKDIPITCGVQEDIECFKNNYNAALLRLDSLTDAQINGVQSSWKLLKIHIEKIGVIVFLGLFEEHSDFRDAFARFRQKQLSILTRDPAFQAHGLRVLNVVDKIISRLRRIDTIQDFLLSLGSKHCRYVPNIELVPAVGEQLLEAIRPVLEEQGLWDDDTAVGWEAVLAYLNCAMRYGLVRSLRTS</sequence>
<feature type="domain" description="Globin" evidence="7">
    <location>
        <begin position="149"/>
        <end position="298"/>
    </location>
</feature>
<dbReference type="GO" id="GO:0020037">
    <property type="term" value="F:heme binding"/>
    <property type="evidence" value="ECO:0007669"/>
    <property type="project" value="InterPro"/>
</dbReference>
<dbReference type="EMBL" id="KL596697">
    <property type="protein sequence ID" value="KER28507.1"/>
    <property type="molecule type" value="Genomic_DNA"/>
</dbReference>
<dbReference type="Pfam" id="PF00042">
    <property type="entry name" value="Globin"/>
    <property type="match status" value="1"/>
</dbReference>
<evidence type="ECO:0000256" key="5">
    <source>
        <dbReference type="ARBA" id="ARBA00023004"/>
    </source>
</evidence>
<evidence type="ECO:0000259" key="7">
    <source>
        <dbReference type="PROSITE" id="PS01033"/>
    </source>
</evidence>
<evidence type="ECO:0000256" key="2">
    <source>
        <dbReference type="ARBA" id="ARBA00022617"/>
    </source>
</evidence>
<proteinExistence type="inferred from homology"/>
<evidence type="ECO:0000313" key="8">
    <source>
        <dbReference type="EMBL" id="KER28507.1"/>
    </source>
</evidence>
<dbReference type="Gene3D" id="1.10.490.10">
    <property type="entry name" value="Globins"/>
    <property type="match status" value="1"/>
</dbReference>
<dbReference type="GO" id="GO:0019825">
    <property type="term" value="F:oxygen binding"/>
    <property type="evidence" value="ECO:0007669"/>
    <property type="project" value="InterPro"/>
</dbReference>
<keyword evidence="9" id="KW-1185">Reference proteome</keyword>
<protein>
    <recommendedName>
        <fullName evidence="7">Globin domain-containing protein</fullName>
    </recommendedName>
</protein>
<accession>A0A074ZRQ0</accession>
<dbReference type="InterPro" id="IPR012292">
    <property type="entry name" value="Globin/Proto"/>
</dbReference>
<evidence type="ECO:0000256" key="1">
    <source>
        <dbReference type="ARBA" id="ARBA00022448"/>
    </source>
</evidence>
<gene>
    <name evidence="8" type="ORF">T265_04650</name>
</gene>
<dbReference type="GO" id="GO:0046872">
    <property type="term" value="F:metal ion binding"/>
    <property type="evidence" value="ECO:0007669"/>
    <property type="project" value="UniProtKB-KW"/>
</dbReference>
<reference evidence="8 9" key="1">
    <citation type="submission" date="2013-11" db="EMBL/GenBank/DDBJ databases">
        <title>Opisthorchis viverrini - life in the bile duct.</title>
        <authorList>
            <person name="Young N.D."/>
            <person name="Nagarajan N."/>
            <person name="Lin S.J."/>
            <person name="Korhonen P.K."/>
            <person name="Jex A.R."/>
            <person name="Hall R.S."/>
            <person name="Safavi-Hemami H."/>
            <person name="Kaewkong W."/>
            <person name="Bertrand D."/>
            <person name="Gao S."/>
            <person name="Seet Q."/>
            <person name="Wongkham S."/>
            <person name="Teh B.T."/>
            <person name="Wongkham C."/>
            <person name="Intapan P.M."/>
            <person name="Maleewong W."/>
            <person name="Yang X."/>
            <person name="Hu M."/>
            <person name="Wang Z."/>
            <person name="Hofmann A."/>
            <person name="Sternberg P.W."/>
            <person name="Tan P."/>
            <person name="Wang J."/>
            <person name="Gasser R.B."/>
        </authorList>
    </citation>
    <scope>NUCLEOTIDE SEQUENCE [LARGE SCALE GENOMIC DNA]</scope>
</reference>
<keyword evidence="2 6" id="KW-0349">Heme</keyword>
<dbReference type="InterPro" id="IPR009050">
    <property type="entry name" value="Globin-like_sf"/>
</dbReference>
<dbReference type="STRING" id="6198.A0A074ZRQ0"/>
<keyword evidence="5" id="KW-0408">Iron</keyword>
<dbReference type="PANTHER" id="PTHR46458">
    <property type="entry name" value="BLR2807 PROTEIN"/>
    <property type="match status" value="1"/>
</dbReference>
<dbReference type="OrthoDB" id="436496at2759"/>
<organism evidence="8 9">
    <name type="scientific">Opisthorchis viverrini</name>
    <name type="common">Southeast Asian liver fluke</name>
    <dbReference type="NCBI Taxonomy" id="6198"/>
    <lineage>
        <taxon>Eukaryota</taxon>
        <taxon>Metazoa</taxon>
        <taxon>Spiralia</taxon>
        <taxon>Lophotrochozoa</taxon>
        <taxon>Platyhelminthes</taxon>
        <taxon>Trematoda</taxon>
        <taxon>Digenea</taxon>
        <taxon>Opisthorchiida</taxon>
        <taxon>Opisthorchiata</taxon>
        <taxon>Opisthorchiidae</taxon>
        <taxon>Opisthorchis</taxon>
    </lineage>
</organism>
<dbReference type="CTD" id="20318832"/>
<dbReference type="GeneID" id="20318832"/>
<dbReference type="CDD" id="cd12137">
    <property type="entry name" value="GbX"/>
    <property type="match status" value="1"/>
</dbReference>
<evidence type="ECO:0000256" key="6">
    <source>
        <dbReference type="RuleBase" id="RU000356"/>
    </source>
</evidence>
<evidence type="ECO:0000256" key="4">
    <source>
        <dbReference type="ARBA" id="ARBA00022723"/>
    </source>
</evidence>
<dbReference type="SUPFAM" id="SSF46458">
    <property type="entry name" value="Globin-like"/>
    <property type="match status" value="1"/>
</dbReference>
<dbReference type="InterPro" id="IPR000971">
    <property type="entry name" value="Globin"/>
</dbReference>
<dbReference type="PANTHER" id="PTHR46458:SF1">
    <property type="entry name" value="GEO09476P1"/>
    <property type="match status" value="1"/>
</dbReference>
<dbReference type="AlphaFoldDB" id="A0A074ZRQ0"/>
<comment type="similarity">
    <text evidence="6">Belongs to the globin family.</text>
</comment>
<dbReference type="InterPro" id="IPR050532">
    <property type="entry name" value="Globin-like_OT"/>
</dbReference>
<name>A0A074ZRQ0_OPIVI</name>
<keyword evidence="3 6" id="KW-0561">Oxygen transport</keyword>
<dbReference type="PROSITE" id="PS01033">
    <property type="entry name" value="GLOBIN"/>
    <property type="match status" value="1"/>
</dbReference>
<evidence type="ECO:0000313" key="9">
    <source>
        <dbReference type="Proteomes" id="UP000054324"/>
    </source>
</evidence>
<keyword evidence="1 6" id="KW-0813">Transport</keyword>
<dbReference type="KEGG" id="ovi:T265_04650"/>
<evidence type="ECO:0000256" key="3">
    <source>
        <dbReference type="ARBA" id="ARBA00022621"/>
    </source>
</evidence>
<keyword evidence="4" id="KW-0479">Metal-binding</keyword>
<dbReference type="RefSeq" id="XP_009167705.1">
    <property type="nucleotide sequence ID" value="XM_009169441.1"/>
</dbReference>
<dbReference type="Proteomes" id="UP000054324">
    <property type="component" value="Unassembled WGS sequence"/>
</dbReference>
<dbReference type="GO" id="GO:0005344">
    <property type="term" value="F:oxygen carrier activity"/>
    <property type="evidence" value="ECO:0007669"/>
    <property type="project" value="UniProtKB-KW"/>
</dbReference>